<organism evidence="4 5">
    <name type="scientific">Micromonospora nigra</name>
    <dbReference type="NCBI Taxonomy" id="145857"/>
    <lineage>
        <taxon>Bacteria</taxon>
        <taxon>Bacillati</taxon>
        <taxon>Actinomycetota</taxon>
        <taxon>Actinomycetes</taxon>
        <taxon>Micromonosporales</taxon>
        <taxon>Micromonosporaceae</taxon>
        <taxon>Micromonospora</taxon>
    </lineage>
</organism>
<evidence type="ECO:0000256" key="2">
    <source>
        <dbReference type="SAM" id="MobiDB-lite"/>
    </source>
</evidence>
<feature type="compositionally biased region" description="Low complexity" evidence="2">
    <location>
        <begin position="29"/>
        <end position="48"/>
    </location>
</feature>
<dbReference type="EMBL" id="FMHT01000003">
    <property type="protein sequence ID" value="SCL27013.1"/>
    <property type="molecule type" value="Genomic_DNA"/>
</dbReference>
<reference evidence="4 5" key="1">
    <citation type="submission" date="2016-06" db="EMBL/GenBank/DDBJ databases">
        <authorList>
            <person name="Kjaerup R.B."/>
            <person name="Dalgaard T.S."/>
            <person name="Juul-Madsen H.R."/>
        </authorList>
    </citation>
    <scope>NUCLEOTIDE SEQUENCE [LARGE SCALE GENOMIC DNA]</scope>
    <source>
        <strain evidence="4 5">DSM 43818</strain>
    </source>
</reference>
<dbReference type="Gene3D" id="2.60.40.1240">
    <property type="match status" value="1"/>
</dbReference>
<keyword evidence="5" id="KW-1185">Reference proteome</keyword>
<protein>
    <submittedName>
        <fullName evidence="4">Uncharacterized protein</fullName>
    </submittedName>
</protein>
<evidence type="ECO:0000256" key="1">
    <source>
        <dbReference type="ARBA" id="ARBA00022729"/>
    </source>
</evidence>
<dbReference type="Proteomes" id="UP000199699">
    <property type="component" value="Unassembled WGS sequence"/>
</dbReference>
<feature type="chain" id="PRO_5039705715" evidence="3">
    <location>
        <begin position="17"/>
        <end position="191"/>
    </location>
</feature>
<dbReference type="RefSeq" id="WP_245712809.1">
    <property type="nucleotide sequence ID" value="NZ_FMHT01000003.1"/>
</dbReference>
<dbReference type="AlphaFoldDB" id="A0A1C6SCI7"/>
<dbReference type="InterPro" id="IPR029050">
    <property type="entry name" value="Immunoprotect_excell_Ig-like"/>
</dbReference>
<evidence type="ECO:0000256" key="3">
    <source>
        <dbReference type="SAM" id="SignalP"/>
    </source>
</evidence>
<feature type="region of interest" description="Disordered" evidence="2">
    <location>
        <begin position="29"/>
        <end position="67"/>
    </location>
</feature>
<feature type="signal peptide" evidence="3">
    <location>
        <begin position="1"/>
        <end position="16"/>
    </location>
</feature>
<evidence type="ECO:0000313" key="5">
    <source>
        <dbReference type="Proteomes" id="UP000199699"/>
    </source>
</evidence>
<proteinExistence type="predicted"/>
<evidence type="ECO:0000313" key="4">
    <source>
        <dbReference type="EMBL" id="SCL27013.1"/>
    </source>
</evidence>
<dbReference type="STRING" id="145857.GA0070616_3418"/>
<keyword evidence="1 3" id="KW-0732">Signal</keyword>
<accession>A0A1C6SCI7</accession>
<sequence>MAVVVALLCCAGGVAALLVAGRAANEAAEALPTPGPARDAPGDAPTPRGGEPSRPATQGETFGMKPGDTLIIEDDKGTIEITVTSFRTVKEGCLSFSPKPKKGLYLIAEVTATITTGTSSINPFFFEWVADDGTTTNGLAGIFAGCGDPLSSGTNLRAGSKRAGTLAFDVTDDKGTLEYRHNFKTEGSWQP</sequence>
<gene>
    <name evidence="4" type="ORF">GA0070616_3418</name>
</gene>
<name>A0A1C6SCI7_9ACTN</name>